<evidence type="ECO:0000256" key="3">
    <source>
        <dbReference type="ARBA" id="ARBA00022448"/>
    </source>
</evidence>
<evidence type="ECO:0000256" key="9">
    <source>
        <dbReference type="ARBA" id="ARBA00023136"/>
    </source>
</evidence>
<gene>
    <name evidence="12" type="ORF">IWZ03DRAFT_350526</name>
</gene>
<keyword evidence="5 10" id="KW-0460">Magnesium</keyword>
<protein>
    <recommendedName>
        <fullName evidence="10">Magnesium transporter</fullName>
    </recommendedName>
</protein>
<dbReference type="Proteomes" id="UP001363622">
    <property type="component" value="Unassembled WGS sequence"/>
</dbReference>
<feature type="transmembrane region" description="Helical" evidence="10">
    <location>
        <begin position="446"/>
        <end position="467"/>
    </location>
</feature>
<accession>A0ABR1KF01</accession>
<dbReference type="CDD" id="cd12823">
    <property type="entry name" value="Mrs2_Mfm1p-like"/>
    <property type="match status" value="1"/>
</dbReference>
<evidence type="ECO:0000256" key="2">
    <source>
        <dbReference type="ARBA" id="ARBA00009765"/>
    </source>
</evidence>
<comment type="subcellular location">
    <subcellularLocation>
        <location evidence="1">Membrane</location>
        <topology evidence="1">Multi-pass membrane protein</topology>
    </subcellularLocation>
    <subcellularLocation>
        <location evidence="10">Mitochondrion inner membrane</location>
        <topology evidence="10">Multi-pass membrane protein</topology>
    </subcellularLocation>
</comment>
<keyword evidence="6" id="KW-0809">Transit peptide</keyword>
<dbReference type="InterPro" id="IPR045863">
    <property type="entry name" value="CorA_TM1_TM2"/>
</dbReference>
<sequence length="607" mass="67536">MHPSSLRHAAPSPALLKFLRAQSSPASALLSPRCAKLSIRNNAYSTTATRAPSTPNSMDVLQISSSSLPAALSTPSVSLQKGGCYSRQSHVRFGPVQVSRRTFSSTIPVCSWLDFAWAKKRKAAYGRLQPDDLPKRKDGFAPDETGNMARVLRPINEPRLRCTEFDENGNVTLVNGEFRKSELIAKYGLLPRDLRKIDSAMLPHILVRPSAILLNLQHLRVLIKHNRVLVFDAYGTTNSYAQSIFMYDLEGRLRQKDMRQNGHLPYEFRALEAVLLSVTSGLESEFEGVREPVVRVLRELEEDIDRDKLRYLLIYSKKLGSFEQQARLVRDALEELLEADDDLSAMYLSEKVTGALRTEHEHTEVEMLLESYHKVSDEIVQAAENLVSNIRNTEEIVKAILDANRNSLMLLDLKFAVWTLGLAVGTFIAALYGMNLKNFIEESDAGFWGVSVVCAVFTIITTTFGLGKLRRVQRVSMWGEHGMRNSSKGSWRDIGEVGPALLNPKNPRIPPVGVGVAVPPSPPLNNMAADQRREKLRRIRDAHAAQAQGVYAEVQAARRAGLLKERARSLSDEDVLKQVEAVEKSQSDEKAQESSSTTTPPDGKSPA</sequence>
<dbReference type="InterPro" id="IPR039204">
    <property type="entry name" value="MRS2-like"/>
</dbReference>
<keyword evidence="3 10" id="KW-0813">Transport</keyword>
<reference evidence="12 13" key="1">
    <citation type="submission" date="2024-04" db="EMBL/GenBank/DDBJ databases">
        <title>Phyllosticta paracitricarpa is synonymous to the EU quarantine fungus P. citricarpa based on phylogenomic analyses.</title>
        <authorList>
            <consortium name="Lawrence Berkeley National Laboratory"/>
            <person name="Van Ingen-Buijs V.A."/>
            <person name="Van Westerhoven A.C."/>
            <person name="Haridas S."/>
            <person name="Skiadas P."/>
            <person name="Martin F."/>
            <person name="Groenewald J.Z."/>
            <person name="Crous P.W."/>
            <person name="Seidl M.F."/>
        </authorList>
    </citation>
    <scope>NUCLEOTIDE SEQUENCE [LARGE SCALE GENOMIC DNA]</scope>
    <source>
        <strain evidence="12 13">CBS 123371</strain>
    </source>
</reference>
<keyword evidence="10" id="KW-0999">Mitochondrion inner membrane</keyword>
<evidence type="ECO:0000313" key="12">
    <source>
        <dbReference type="EMBL" id="KAK7513621.1"/>
    </source>
</evidence>
<feature type="compositionally biased region" description="Basic and acidic residues" evidence="11">
    <location>
        <begin position="566"/>
        <end position="592"/>
    </location>
</feature>
<evidence type="ECO:0000256" key="4">
    <source>
        <dbReference type="ARBA" id="ARBA00022692"/>
    </source>
</evidence>
<evidence type="ECO:0000256" key="1">
    <source>
        <dbReference type="ARBA" id="ARBA00004141"/>
    </source>
</evidence>
<feature type="region of interest" description="Disordered" evidence="11">
    <location>
        <begin position="566"/>
        <end position="607"/>
    </location>
</feature>
<dbReference type="SUPFAM" id="SSF144083">
    <property type="entry name" value="Magnesium transport protein CorA, transmembrane region"/>
    <property type="match status" value="1"/>
</dbReference>
<organism evidence="12 13">
    <name type="scientific">Phyllosticta citriasiana</name>
    <dbReference type="NCBI Taxonomy" id="595635"/>
    <lineage>
        <taxon>Eukaryota</taxon>
        <taxon>Fungi</taxon>
        <taxon>Dikarya</taxon>
        <taxon>Ascomycota</taxon>
        <taxon>Pezizomycotina</taxon>
        <taxon>Dothideomycetes</taxon>
        <taxon>Dothideomycetes incertae sedis</taxon>
        <taxon>Botryosphaeriales</taxon>
        <taxon>Phyllostictaceae</taxon>
        <taxon>Phyllosticta</taxon>
    </lineage>
</organism>
<dbReference type="EMBL" id="JBBPHU010000009">
    <property type="protein sequence ID" value="KAK7513621.1"/>
    <property type="molecule type" value="Genomic_DNA"/>
</dbReference>
<evidence type="ECO:0000256" key="10">
    <source>
        <dbReference type="RuleBase" id="RU366042"/>
    </source>
</evidence>
<dbReference type="Gene3D" id="2.40.128.330">
    <property type="match status" value="1"/>
</dbReference>
<keyword evidence="4 10" id="KW-0812">Transmembrane</keyword>
<keyword evidence="10" id="KW-0496">Mitochondrion</keyword>
<dbReference type="PANTHER" id="PTHR13890">
    <property type="entry name" value="RNA SPLICING PROTEIN MRS2, MITOCHONDRIAL"/>
    <property type="match status" value="1"/>
</dbReference>
<evidence type="ECO:0000256" key="7">
    <source>
        <dbReference type="ARBA" id="ARBA00022989"/>
    </source>
</evidence>
<feature type="transmembrane region" description="Helical" evidence="10">
    <location>
        <begin position="415"/>
        <end position="434"/>
    </location>
</feature>
<evidence type="ECO:0000256" key="6">
    <source>
        <dbReference type="ARBA" id="ARBA00022946"/>
    </source>
</evidence>
<proteinExistence type="inferred from homology"/>
<comment type="caution">
    <text evidence="12">The sequence shown here is derived from an EMBL/GenBank/DDBJ whole genome shotgun (WGS) entry which is preliminary data.</text>
</comment>
<evidence type="ECO:0000256" key="8">
    <source>
        <dbReference type="ARBA" id="ARBA00023065"/>
    </source>
</evidence>
<keyword evidence="13" id="KW-1185">Reference proteome</keyword>
<comment type="similarity">
    <text evidence="2 10">Belongs to the CorA metal ion transporter (MIT) (TC 1.A.35) family.</text>
</comment>
<keyword evidence="7 10" id="KW-1133">Transmembrane helix</keyword>
<name>A0ABR1KF01_9PEZI</name>
<keyword evidence="8 10" id="KW-0406">Ion transport</keyword>
<dbReference type="Pfam" id="PF22099">
    <property type="entry name" value="MRS2-like"/>
    <property type="match status" value="1"/>
</dbReference>
<evidence type="ECO:0000313" key="13">
    <source>
        <dbReference type="Proteomes" id="UP001363622"/>
    </source>
</evidence>
<dbReference type="PANTHER" id="PTHR13890:SF0">
    <property type="entry name" value="MAGNESIUM TRANSPORTER MRS2 HOMOLOG, MITOCHONDRIAL"/>
    <property type="match status" value="1"/>
</dbReference>
<keyword evidence="9 10" id="KW-0472">Membrane</keyword>
<evidence type="ECO:0000256" key="11">
    <source>
        <dbReference type="SAM" id="MobiDB-lite"/>
    </source>
</evidence>
<evidence type="ECO:0000256" key="5">
    <source>
        <dbReference type="ARBA" id="ARBA00022842"/>
    </source>
</evidence>
<dbReference type="Gene3D" id="1.20.58.340">
    <property type="entry name" value="Magnesium transport protein CorA, transmembrane region"/>
    <property type="match status" value="1"/>
</dbReference>